<keyword evidence="3 7" id="KW-0863">Zinc-finger</keyword>
<dbReference type="AlphaFoldDB" id="A0A1F6VQ02"/>
<feature type="domain" description="Toprim" evidence="8">
    <location>
        <begin position="81"/>
        <end position="183"/>
    </location>
</feature>
<dbReference type="PANTHER" id="PTHR30446">
    <property type="entry name" value="RECOMBINATION PROTEIN RECR"/>
    <property type="match status" value="1"/>
</dbReference>
<dbReference type="EMBL" id="MFUC01000023">
    <property type="protein sequence ID" value="OGI71771.1"/>
    <property type="molecule type" value="Genomic_DNA"/>
</dbReference>
<dbReference type="Pfam" id="PF13662">
    <property type="entry name" value="Toprim_4"/>
    <property type="match status" value="1"/>
</dbReference>
<evidence type="ECO:0000256" key="1">
    <source>
        <dbReference type="ARBA" id="ARBA00022723"/>
    </source>
</evidence>
<dbReference type="SUPFAM" id="SSF111304">
    <property type="entry name" value="Recombination protein RecR"/>
    <property type="match status" value="1"/>
</dbReference>
<proteinExistence type="inferred from homology"/>
<dbReference type="InterPro" id="IPR000093">
    <property type="entry name" value="DNA_Rcmb_RecR"/>
</dbReference>
<dbReference type="HAMAP" id="MF_00017">
    <property type="entry name" value="RecR"/>
    <property type="match status" value="1"/>
</dbReference>
<dbReference type="STRING" id="1801752.A3J61_00060"/>
<keyword evidence="2 7" id="KW-0227">DNA damage</keyword>
<evidence type="ECO:0000256" key="2">
    <source>
        <dbReference type="ARBA" id="ARBA00022763"/>
    </source>
</evidence>
<dbReference type="SMART" id="SM00493">
    <property type="entry name" value="TOPRIM"/>
    <property type="match status" value="1"/>
</dbReference>
<evidence type="ECO:0000256" key="4">
    <source>
        <dbReference type="ARBA" id="ARBA00022833"/>
    </source>
</evidence>
<organism evidence="9 10">
    <name type="scientific">Candidatus Nomurabacteria bacterium RIFCSPHIGHO2_02_FULL_38_15</name>
    <dbReference type="NCBI Taxonomy" id="1801752"/>
    <lineage>
        <taxon>Bacteria</taxon>
        <taxon>Candidatus Nomuraibacteriota</taxon>
    </lineage>
</organism>
<comment type="caution">
    <text evidence="7">Lacks conserved residue(s) required for the propagation of feature annotation.</text>
</comment>
<accession>A0A1F6VQ02</accession>
<comment type="similarity">
    <text evidence="7">Belongs to the RecR family.</text>
</comment>
<protein>
    <recommendedName>
        <fullName evidence="7">Recombination protein RecR</fullName>
    </recommendedName>
</protein>
<dbReference type="Proteomes" id="UP000179686">
    <property type="component" value="Unassembled WGS sequence"/>
</dbReference>
<dbReference type="Gene3D" id="1.10.8.420">
    <property type="entry name" value="RecR Domain 1"/>
    <property type="match status" value="1"/>
</dbReference>
<dbReference type="InterPro" id="IPR006171">
    <property type="entry name" value="TOPRIM_dom"/>
</dbReference>
<reference evidence="9 10" key="1">
    <citation type="journal article" date="2016" name="Nat. Commun.">
        <title>Thousands of microbial genomes shed light on interconnected biogeochemical processes in an aquifer system.</title>
        <authorList>
            <person name="Anantharaman K."/>
            <person name="Brown C.T."/>
            <person name="Hug L.A."/>
            <person name="Sharon I."/>
            <person name="Castelle C.J."/>
            <person name="Probst A.J."/>
            <person name="Thomas B.C."/>
            <person name="Singh A."/>
            <person name="Wilkins M.J."/>
            <person name="Karaoz U."/>
            <person name="Brodie E.L."/>
            <person name="Williams K.H."/>
            <person name="Hubbard S.S."/>
            <person name="Banfield J.F."/>
        </authorList>
    </citation>
    <scope>NUCLEOTIDE SEQUENCE [LARGE SCALE GENOMIC DNA]</scope>
</reference>
<dbReference type="InterPro" id="IPR023627">
    <property type="entry name" value="Rcmb_RecR"/>
</dbReference>
<evidence type="ECO:0000313" key="9">
    <source>
        <dbReference type="EMBL" id="OGI71771.1"/>
    </source>
</evidence>
<sequence length="204" mass="22966">MHDPIHSLAQIFKKLPGIGERQAHRIVYDILAKDKNFTDSFIDQLKKIHDQTIPCPKCFRHFVFDNIEVCDICNNPKINPKTILIVERDTDLTAIARTGIYKGLYFVLGGSVPILAKEPEKIIRLNELFNRVDALIKNGLEEVILATSITPAGEHTDEIIRTYLKNLISQNKIAIKSLGRGISTGTEIEYIDPETFLGALNNRG</sequence>
<keyword evidence="1 7" id="KW-0479">Metal-binding</keyword>
<evidence type="ECO:0000259" key="8">
    <source>
        <dbReference type="PROSITE" id="PS50880"/>
    </source>
</evidence>
<evidence type="ECO:0000256" key="7">
    <source>
        <dbReference type="HAMAP-Rule" id="MF_00017"/>
    </source>
</evidence>
<keyword evidence="6 7" id="KW-0234">DNA repair</keyword>
<evidence type="ECO:0000256" key="6">
    <source>
        <dbReference type="ARBA" id="ARBA00023204"/>
    </source>
</evidence>
<evidence type="ECO:0000256" key="3">
    <source>
        <dbReference type="ARBA" id="ARBA00022771"/>
    </source>
</evidence>
<dbReference type="GO" id="GO:0006281">
    <property type="term" value="P:DNA repair"/>
    <property type="evidence" value="ECO:0007669"/>
    <property type="project" value="UniProtKB-UniRule"/>
</dbReference>
<keyword evidence="5 7" id="KW-0233">DNA recombination</keyword>
<dbReference type="GO" id="GO:0006310">
    <property type="term" value="P:DNA recombination"/>
    <property type="evidence" value="ECO:0007669"/>
    <property type="project" value="UniProtKB-UniRule"/>
</dbReference>
<dbReference type="Gene3D" id="3.40.1360.10">
    <property type="match status" value="1"/>
</dbReference>
<dbReference type="GO" id="GO:0008270">
    <property type="term" value="F:zinc ion binding"/>
    <property type="evidence" value="ECO:0007669"/>
    <property type="project" value="UniProtKB-KW"/>
</dbReference>
<keyword evidence="4 7" id="KW-0862">Zinc</keyword>
<dbReference type="PROSITE" id="PS50880">
    <property type="entry name" value="TOPRIM"/>
    <property type="match status" value="1"/>
</dbReference>
<evidence type="ECO:0000256" key="5">
    <source>
        <dbReference type="ARBA" id="ARBA00023172"/>
    </source>
</evidence>
<dbReference type="GO" id="GO:0003677">
    <property type="term" value="F:DNA binding"/>
    <property type="evidence" value="ECO:0007669"/>
    <property type="project" value="UniProtKB-UniRule"/>
</dbReference>
<comment type="caution">
    <text evidence="9">The sequence shown here is derived from an EMBL/GenBank/DDBJ whole genome shotgun (WGS) entry which is preliminary data.</text>
</comment>
<gene>
    <name evidence="7" type="primary">recR</name>
    <name evidence="9" type="ORF">A3J61_00060</name>
</gene>
<dbReference type="PANTHER" id="PTHR30446:SF0">
    <property type="entry name" value="RECOMBINATION PROTEIN RECR"/>
    <property type="match status" value="1"/>
</dbReference>
<evidence type="ECO:0000313" key="10">
    <source>
        <dbReference type="Proteomes" id="UP000179686"/>
    </source>
</evidence>
<name>A0A1F6VQ02_9BACT</name>
<comment type="function">
    <text evidence="7">May play a role in DNA repair. It seems to be involved in an RecBC-independent recombinational process of DNA repair. It may act with RecF and RecO.</text>
</comment>